<gene>
    <name evidence="8" type="ORF">SAMN04489867_0779</name>
</gene>
<comment type="similarity">
    <text evidence="1">Belongs to the sigma-70 factor family. ECF subfamily.</text>
</comment>
<evidence type="ECO:0000313" key="8">
    <source>
        <dbReference type="EMBL" id="SDO86182.1"/>
    </source>
</evidence>
<feature type="domain" description="RNA polymerase sigma-70 region 2" evidence="6">
    <location>
        <begin position="31"/>
        <end position="95"/>
    </location>
</feature>
<dbReference type="SUPFAM" id="SSF88659">
    <property type="entry name" value="Sigma3 and sigma4 domains of RNA polymerase sigma factors"/>
    <property type="match status" value="1"/>
</dbReference>
<evidence type="ECO:0000256" key="5">
    <source>
        <dbReference type="ARBA" id="ARBA00023163"/>
    </source>
</evidence>
<sequence length="180" mass="20160">MAAVALVRGVSGGVAVPSGDRVDVEASVRELYDVHYARLAGWTAKLVGDTDLAHDLATEAFLKLFREFGRVDEPRPWLYTVTANLVRDHWRKRGREAAAYQRHEAGRDDFTTDADHATTLTVRDAVEALPDRLRVAVLLHYFADLPVATVARQLEKSEGTIKRDLFDARQRMATMLGETR</sequence>
<evidence type="ECO:0000256" key="2">
    <source>
        <dbReference type="ARBA" id="ARBA00023015"/>
    </source>
</evidence>
<organism evidence="8 9">
    <name type="scientific">Pedococcus dokdonensis</name>
    <dbReference type="NCBI Taxonomy" id="443156"/>
    <lineage>
        <taxon>Bacteria</taxon>
        <taxon>Bacillati</taxon>
        <taxon>Actinomycetota</taxon>
        <taxon>Actinomycetes</taxon>
        <taxon>Micrococcales</taxon>
        <taxon>Intrasporangiaceae</taxon>
        <taxon>Pedococcus</taxon>
    </lineage>
</organism>
<dbReference type="NCBIfam" id="TIGR02937">
    <property type="entry name" value="sigma70-ECF"/>
    <property type="match status" value="1"/>
</dbReference>
<evidence type="ECO:0000259" key="6">
    <source>
        <dbReference type="Pfam" id="PF04542"/>
    </source>
</evidence>
<dbReference type="SUPFAM" id="SSF88946">
    <property type="entry name" value="Sigma2 domain of RNA polymerase sigma factors"/>
    <property type="match status" value="1"/>
</dbReference>
<dbReference type="GO" id="GO:0016987">
    <property type="term" value="F:sigma factor activity"/>
    <property type="evidence" value="ECO:0007669"/>
    <property type="project" value="UniProtKB-KW"/>
</dbReference>
<dbReference type="GO" id="GO:0006352">
    <property type="term" value="P:DNA-templated transcription initiation"/>
    <property type="evidence" value="ECO:0007669"/>
    <property type="project" value="InterPro"/>
</dbReference>
<protein>
    <submittedName>
        <fullName evidence="8">RNA polymerase sigma-70 factor, ECF subfamily</fullName>
    </submittedName>
</protein>
<evidence type="ECO:0000256" key="4">
    <source>
        <dbReference type="ARBA" id="ARBA00023125"/>
    </source>
</evidence>
<dbReference type="InterPro" id="IPR013324">
    <property type="entry name" value="RNA_pol_sigma_r3/r4-like"/>
</dbReference>
<dbReference type="GO" id="GO:0003677">
    <property type="term" value="F:DNA binding"/>
    <property type="evidence" value="ECO:0007669"/>
    <property type="project" value="UniProtKB-KW"/>
</dbReference>
<keyword evidence="3" id="KW-0731">Sigma factor</keyword>
<dbReference type="Pfam" id="PF08281">
    <property type="entry name" value="Sigma70_r4_2"/>
    <property type="match status" value="1"/>
</dbReference>
<evidence type="ECO:0000313" key="9">
    <source>
        <dbReference type="Proteomes" id="UP000199077"/>
    </source>
</evidence>
<dbReference type="Proteomes" id="UP000199077">
    <property type="component" value="Chromosome I"/>
</dbReference>
<keyword evidence="5" id="KW-0804">Transcription</keyword>
<feature type="domain" description="RNA polymerase sigma factor 70 region 4 type 2" evidence="7">
    <location>
        <begin position="122"/>
        <end position="172"/>
    </location>
</feature>
<evidence type="ECO:0000256" key="1">
    <source>
        <dbReference type="ARBA" id="ARBA00010641"/>
    </source>
</evidence>
<keyword evidence="9" id="KW-1185">Reference proteome</keyword>
<dbReference type="InterPro" id="IPR013325">
    <property type="entry name" value="RNA_pol_sigma_r2"/>
</dbReference>
<evidence type="ECO:0000256" key="3">
    <source>
        <dbReference type="ARBA" id="ARBA00023082"/>
    </source>
</evidence>
<dbReference type="AlphaFoldDB" id="A0A1H0N0N1"/>
<evidence type="ECO:0000259" key="7">
    <source>
        <dbReference type="Pfam" id="PF08281"/>
    </source>
</evidence>
<dbReference type="Pfam" id="PF04542">
    <property type="entry name" value="Sigma70_r2"/>
    <property type="match status" value="1"/>
</dbReference>
<dbReference type="EMBL" id="LT629711">
    <property type="protein sequence ID" value="SDO86182.1"/>
    <property type="molecule type" value="Genomic_DNA"/>
</dbReference>
<proteinExistence type="inferred from homology"/>
<dbReference type="Gene3D" id="1.10.1740.10">
    <property type="match status" value="1"/>
</dbReference>
<accession>A0A1H0N0N1</accession>
<dbReference type="InterPro" id="IPR007627">
    <property type="entry name" value="RNA_pol_sigma70_r2"/>
</dbReference>
<dbReference type="InterPro" id="IPR039425">
    <property type="entry name" value="RNA_pol_sigma-70-like"/>
</dbReference>
<keyword evidence="4" id="KW-0238">DNA-binding</keyword>
<dbReference type="Gene3D" id="1.10.10.10">
    <property type="entry name" value="Winged helix-like DNA-binding domain superfamily/Winged helix DNA-binding domain"/>
    <property type="match status" value="1"/>
</dbReference>
<dbReference type="PANTHER" id="PTHR43133">
    <property type="entry name" value="RNA POLYMERASE ECF-TYPE SIGMA FACTO"/>
    <property type="match status" value="1"/>
</dbReference>
<dbReference type="InterPro" id="IPR013249">
    <property type="entry name" value="RNA_pol_sigma70_r4_t2"/>
</dbReference>
<dbReference type="STRING" id="443156.SAMN04489867_0779"/>
<reference evidence="9" key="1">
    <citation type="submission" date="2016-10" db="EMBL/GenBank/DDBJ databases">
        <authorList>
            <person name="Varghese N."/>
            <person name="Submissions S."/>
        </authorList>
    </citation>
    <scope>NUCLEOTIDE SEQUENCE [LARGE SCALE GENOMIC DNA]</scope>
    <source>
        <strain evidence="9">DSM 22329</strain>
    </source>
</reference>
<dbReference type="PANTHER" id="PTHR43133:SF8">
    <property type="entry name" value="RNA POLYMERASE SIGMA FACTOR HI_1459-RELATED"/>
    <property type="match status" value="1"/>
</dbReference>
<dbReference type="InterPro" id="IPR036388">
    <property type="entry name" value="WH-like_DNA-bd_sf"/>
</dbReference>
<name>A0A1H0N0N1_9MICO</name>
<dbReference type="InterPro" id="IPR014284">
    <property type="entry name" value="RNA_pol_sigma-70_dom"/>
</dbReference>
<keyword evidence="2" id="KW-0805">Transcription regulation</keyword>